<dbReference type="PROSITE" id="PS51257">
    <property type="entry name" value="PROKAR_LIPOPROTEIN"/>
    <property type="match status" value="1"/>
</dbReference>
<dbReference type="RefSeq" id="WP_168672963.1">
    <property type="nucleotide sequence ID" value="NZ_JAAVTK010000004.1"/>
</dbReference>
<proteinExistence type="predicted"/>
<sequence>MKANSKALFPLIFLGLCISLLGCGESKKDDSKQAPVASADSLTDYITALRAKETAYSKRQTNGYGELLNNISFEVRTDDKKEFANGLIPWASIENPESEISKLVDANKIVIPEKKVTIVIDYPLAKEFRFDAESKIGFTRAQLLRDISRAYYKIYEEEERTATTKTIPAEKRTTTYNRNHTNGTYGIWGHDIADLVLAEVLVYKESGGKIILSLNIES</sequence>
<keyword evidence="2" id="KW-1185">Reference proteome</keyword>
<evidence type="ECO:0000313" key="1">
    <source>
        <dbReference type="EMBL" id="NKI89345.1"/>
    </source>
</evidence>
<organism evidence="1 2">
    <name type="scientific">Hymenobacter artigasi</name>
    <dbReference type="NCBI Taxonomy" id="2719616"/>
    <lineage>
        <taxon>Bacteria</taxon>
        <taxon>Pseudomonadati</taxon>
        <taxon>Bacteroidota</taxon>
        <taxon>Cytophagia</taxon>
        <taxon>Cytophagales</taxon>
        <taxon>Hymenobacteraceae</taxon>
        <taxon>Hymenobacter</taxon>
    </lineage>
</organism>
<evidence type="ECO:0000313" key="2">
    <source>
        <dbReference type="Proteomes" id="UP000717634"/>
    </source>
</evidence>
<dbReference type="PANTHER" id="PTHR37515">
    <property type="entry name" value="YALI0C09240P"/>
    <property type="match status" value="1"/>
</dbReference>
<protein>
    <recommendedName>
        <fullName evidence="3">Lipoprotein</fullName>
    </recommendedName>
</protein>
<comment type="caution">
    <text evidence="1">The sequence shown here is derived from an EMBL/GenBank/DDBJ whole genome shotgun (WGS) entry which is preliminary data.</text>
</comment>
<evidence type="ECO:0008006" key="3">
    <source>
        <dbReference type="Google" id="ProtNLM"/>
    </source>
</evidence>
<gene>
    <name evidence="1" type="ORF">HBN54_001940</name>
</gene>
<name>A0ABX1HGM2_9BACT</name>
<dbReference type="Proteomes" id="UP000717634">
    <property type="component" value="Unassembled WGS sequence"/>
</dbReference>
<reference evidence="1 2" key="1">
    <citation type="submission" date="2020-03" db="EMBL/GenBank/DDBJ databases">
        <title>Genomic Encyclopedia of Type Strains, Phase IV (KMG-V): Genome sequencing to study the core and pangenomes of soil and plant-associated prokaryotes.</title>
        <authorList>
            <person name="Whitman W."/>
        </authorList>
    </citation>
    <scope>NUCLEOTIDE SEQUENCE [LARGE SCALE GENOMIC DNA]</scope>
    <source>
        <strain evidence="1 2">1B</strain>
    </source>
</reference>
<dbReference type="EMBL" id="JAAVTK010000004">
    <property type="protein sequence ID" value="NKI89345.1"/>
    <property type="molecule type" value="Genomic_DNA"/>
</dbReference>
<dbReference type="PANTHER" id="PTHR37515:SF2">
    <property type="entry name" value="YALI0C09240P"/>
    <property type="match status" value="1"/>
</dbReference>
<accession>A0ABX1HGM2</accession>